<organism evidence="3 4">
    <name type="scientific">Rhizobium freirei PRF 81</name>
    <dbReference type="NCBI Taxonomy" id="363754"/>
    <lineage>
        <taxon>Bacteria</taxon>
        <taxon>Pseudomonadati</taxon>
        <taxon>Pseudomonadota</taxon>
        <taxon>Alphaproteobacteria</taxon>
        <taxon>Hyphomicrobiales</taxon>
        <taxon>Rhizobiaceae</taxon>
        <taxon>Rhizobium/Agrobacterium group</taxon>
        <taxon>Rhizobium</taxon>
    </lineage>
</organism>
<dbReference type="PANTHER" id="PTHR30222:SF17">
    <property type="entry name" value="SPERMIDINE_PUTRESCINE-BINDING PERIPLASMIC PROTEIN"/>
    <property type="match status" value="1"/>
</dbReference>
<dbReference type="PATRIC" id="fig|363754.4.peg.4991"/>
<reference evidence="3 4" key="1">
    <citation type="journal article" date="2012" name="BMC Genomics">
        <title>Genomic basis of broad host range and environmental adaptability of Rhizobium tropici CIAT 899 and Rhizobium sp. PRF 81 which are used in inoculants for common bean (Phaseolus vulgaris L.).</title>
        <authorList>
            <person name="Ormeno-Orrillo E."/>
            <person name="Menna P."/>
            <person name="Almeida L.G."/>
            <person name="Ollero F.J."/>
            <person name="Nicolas M.F."/>
            <person name="Pains Rodrigues E."/>
            <person name="Shigueyoshi Nakatani A."/>
            <person name="Silva Batista J.S."/>
            <person name="Oliveira Chueire L.M."/>
            <person name="Souza R.C."/>
            <person name="Ribeiro Vasconcelos A.T."/>
            <person name="Megias M."/>
            <person name="Hungria M."/>
            <person name="Martinez-Romero E."/>
        </authorList>
    </citation>
    <scope>NUCLEOTIDE SEQUENCE [LARGE SCALE GENOMIC DNA]</scope>
    <source>
        <strain evidence="3 4">PRF 81</strain>
    </source>
</reference>
<evidence type="ECO:0000313" key="3">
    <source>
        <dbReference type="EMBL" id="ENN84951.1"/>
    </source>
</evidence>
<dbReference type="Pfam" id="PF13416">
    <property type="entry name" value="SBP_bac_8"/>
    <property type="match status" value="1"/>
</dbReference>
<evidence type="ECO:0000313" key="4">
    <source>
        <dbReference type="Proteomes" id="UP000012429"/>
    </source>
</evidence>
<keyword evidence="2" id="KW-0574">Periplasm</keyword>
<keyword evidence="4" id="KW-1185">Reference proteome</keyword>
<gene>
    <name evidence="3" type="ORF">RHSP_58839</name>
</gene>
<dbReference type="STRING" id="363754.RHSP_58839"/>
<dbReference type="Proteomes" id="UP000012429">
    <property type="component" value="Unassembled WGS sequence"/>
</dbReference>
<accession>N6UW20</accession>
<proteinExistence type="predicted"/>
<dbReference type="PROSITE" id="PS51318">
    <property type="entry name" value="TAT"/>
    <property type="match status" value="1"/>
</dbReference>
<dbReference type="EMBL" id="AQHN01000084">
    <property type="protein sequence ID" value="ENN84951.1"/>
    <property type="molecule type" value="Genomic_DNA"/>
</dbReference>
<dbReference type="AlphaFoldDB" id="N6UW20"/>
<sequence length="397" mass="43720">MREGNDTMNKRNDFASSALRSNMQRRDMLKLMGAGAAALSFGGMAATPAMAAEATVAFWATATLDIGDKWPEFARQSGVSPEFTDNGNDVGPVVARLAAGNANDLFDIGGFQGGAERELAKQGLIAPWDVSKIPNFAGIWQWAKDIPTLTYEGKQYGIPTVVNADSIIYRADKLGKVDSYGVIFDPKLKGRVAMEDAWINSAIFTAIYLKGAENKPIKDPGNLTESELGLVMEFLIKHKKDGQFRTFWNGWEQGVQLVANEEVDAMTGWEPIVYEGRKRGLQVEYAAPVEGYEGWGNNTVLLKGAAERGKADVAHKFVDGLLAGLYGCELGKARGYLVPTDNNLAYAKAHPDEYKADDVAKLADHVKAKFSGKVYWQNCRPDNFQLYEEWWQKLRNA</sequence>
<evidence type="ECO:0000256" key="1">
    <source>
        <dbReference type="ARBA" id="ARBA00022729"/>
    </source>
</evidence>
<dbReference type="PANTHER" id="PTHR30222">
    <property type="entry name" value="SPERMIDINE/PUTRESCINE-BINDING PERIPLASMIC PROTEIN"/>
    <property type="match status" value="1"/>
</dbReference>
<comment type="caution">
    <text evidence="3">The sequence shown here is derived from an EMBL/GenBank/DDBJ whole genome shotgun (WGS) entry which is preliminary data.</text>
</comment>
<dbReference type="InterPro" id="IPR006311">
    <property type="entry name" value="TAT_signal"/>
</dbReference>
<name>N6UW20_9HYPH</name>
<dbReference type="InterPro" id="IPR006059">
    <property type="entry name" value="SBP"/>
</dbReference>
<evidence type="ECO:0000256" key="2">
    <source>
        <dbReference type="ARBA" id="ARBA00022764"/>
    </source>
</evidence>
<protein>
    <submittedName>
        <fullName evidence="3">Spermidine/putrescine-binding protein periplasmic protein-like protein substrate-binding protein</fullName>
    </submittedName>
</protein>
<keyword evidence="1" id="KW-0732">Signal</keyword>
<dbReference type="SUPFAM" id="SSF53850">
    <property type="entry name" value="Periplasmic binding protein-like II"/>
    <property type="match status" value="1"/>
</dbReference>
<dbReference type="Gene3D" id="3.40.190.10">
    <property type="entry name" value="Periplasmic binding protein-like II"/>
    <property type="match status" value="2"/>
</dbReference>